<comment type="similarity">
    <text evidence="1">Belongs to the ABC transporter superfamily.</text>
</comment>
<dbReference type="InterPro" id="IPR050763">
    <property type="entry name" value="ABC_transporter_ATP-binding"/>
</dbReference>
<dbReference type="OrthoDB" id="9801987at2"/>
<keyword evidence="5" id="KW-0067">ATP-binding</keyword>
<evidence type="ECO:0000256" key="5">
    <source>
        <dbReference type="ARBA" id="ARBA00022840"/>
    </source>
</evidence>
<evidence type="ECO:0000313" key="8">
    <source>
        <dbReference type="Proteomes" id="UP000216339"/>
    </source>
</evidence>
<reference evidence="7 8" key="1">
    <citation type="submission" date="2016-11" db="EMBL/GenBank/DDBJ databases">
        <title>Study of marine rhodopsin-containing bacteria.</title>
        <authorList>
            <person name="Yoshizawa S."/>
            <person name="Kumagai Y."/>
            <person name="Kogure K."/>
        </authorList>
    </citation>
    <scope>NUCLEOTIDE SEQUENCE [LARGE SCALE GENOMIC DNA]</scope>
    <source>
        <strain evidence="7 8">SAORIC-28</strain>
    </source>
</reference>
<dbReference type="PANTHER" id="PTHR42711:SF5">
    <property type="entry name" value="ABC TRANSPORTER ATP-BINDING PROTEIN NATA"/>
    <property type="match status" value="1"/>
</dbReference>
<accession>A0A271J2V4</accession>
<comment type="caution">
    <text evidence="7">The sequence shown here is derived from an EMBL/GenBank/DDBJ whole genome shotgun (WGS) entry which is preliminary data.</text>
</comment>
<dbReference type="SUPFAM" id="SSF52540">
    <property type="entry name" value="P-loop containing nucleoside triphosphate hydrolases"/>
    <property type="match status" value="1"/>
</dbReference>
<feature type="domain" description="ABC transporter" evidence="6">
    <location>
        <begin position="8"/>
        <end position="236"/>
    </location>
</feature>
<dbReference type="GO" id="GO:0016887">
    <property type="term" value="F:ATP hydrolysis activity"/>
    <property type="evidence" value="ECO:0007669"/>
    <property type="project" value="InterPro"/>
</dbReference>
<gene>
    <name evidence="7" type="ORF">BSZ37_13485</name>
</gene>
<protein>
    <recommendedName>
        <fullName evidence="6">ABC transporter domain-containing protein</fullName>
    </recommendedName>
</protein>
<evidence type="ECO:0000256" key="4">
    <source>
        <dbReference type="ARBA" id="ARBA00022741"/>
    </source>
</evidence>
<dbReference type="Proteomes" id="UP000216339">
    <property type="component" value="Unassembled WGS sequence"/>
</dbReference>
<evidence type="ECO:0000256" key="3">
    <source>
        <dbReference type="ARBA" id="ARBA00022458"/>
    </source>
</evidence>
<keyword evidence="4" id="KW-0547">Nucleotide-binding</keyword>
<dbReference type="EMBL" id="MQWD01000001">
    <property type="protein sequence ID" value="PAP77374.1"/>
    <property type="molecule type" value="Genomic_DNA"/>
</dbReference>
<evidence type="ECO:0000259" key="6">
    <source>
        <dbReference type="PROSITE" id="PS50893"/>
    </source>
</evidence>
<dbReference type="PROSITE" id="PS50893">
    <property type="entry name" value="ABC_TRANSPORTER_2"/>
    <property type="match status" value="1"/>
</dbReference>
<dbReference type="PANTHER" id="PTHR42711">
    <property type="entry name" value="ABC TRANSPORTER ATP-BINDING PROTEIN"/>
    <property type="match status" value="1"/>
</dbReference>
<dbReference type="RefSeq" id="WP_095511043.1">
    <property type="nucleotide sequence ID" value="NZ_MQWD01000001.1"/>
</dbReference>
<organism evidence="7 8">
    <name type="scientific">Rubrivirga marina</name>
    <dbReference type="NCBI Taxonomy" id="1196024"/>
    <lineage>
        <taxon>Bacteria</taxon>
        <taxon>Pseudomonadati</taxon>
        <taxon>Rhodothermota</taxon>
        <taxon>Rhodothermia</taxon>
        <taxon>Rhodothermales</taxon>
        <taxon>Rubricoccaceae</taxon>
        <taxon>Rubrivirga</taxon>
    </lineage>
</organism>
<keyword evidence="2" id="KW-0813">Transport</keyword>
<dbReference type="SMART" id="SM00382">
    <property type="entry name" value="AAA"/>
    <property type="match status" value="1"/>
</dbReference>
<evidence type="ECO:0000313" key="7">
    <source>
        <dbReference type="EMBL" id="PAP77374.1"/>
    </source>
</evidence>
<evidence type="ECO:0000256" key="1">
    <source>
        <dbReference type="ARBA" id="ARBA00005417"/>
    </source>
</evidence>
<dbReference type="Pfam" id="PF00005">
    <property type="entry name" value="ABC_tran"/>
    <property type="match status" value="1"/>
</dbReference>
<dbReference type="InterPro" id="IPR003439">
    <property type="entry name" value="ABC_transporter-like_ATP-bd"/>
</dbReference>
<dbReference type="InterPro" id="IPR027417">
    <property type="entry name" value="P-loop_NTPase"/>
</dbReference>
<keyword evidence="3" id="KW-0536">Nodulation</keyword>
<name>A0A271J2V4_9BACT</name>
<keyword evidence="8" id="KW-1185">Reference proteome</keyword>
<evidence type="ECO:0000256" key="2">
    <source>
        <dbReference type="ARBA" id="ARBA00022448"/>
    </source>
</evidence>
<dbReference type="GO" id="GO:0005524">
    <property type="term" value="F:ATP binding"/>
    <property type="evidence" value="ECO:0007669"/>
    <property type="project" value="UniProtKB-KW"/>
</dbReference>
<dbReference type="InterPro" id="IPR003593">
    <property type="entry name" value="AAA+_ATPase"/>
</dbReference>
<dbReference type="Gene3D" id="3.40.50.300">
    <property type="entry name" value="P-loop containing nucleotide triphosphate hydrolases"/>
    <property type="match status" value="1"/>
</dbReference>
<dbReference type="AlphaFoldDB" id="A0A271J2V4"/>
<sequence length="305" mass="32105">MAAPVAALDARDLAHRFGDVQALDGVDLVVRPTERVALLGPNGSGKTTLLRIASTRLAPEAGRVAVAGHDVVAAPDAVRQRVGVVFQSPALDDAITAREALRFQAALVRIPRSEIAARVGAALDDAGLADRADSRVGTLSGGLARRLDLARGLMHRPALALLDEPTTGLDPLARDAFWSVLDRRRADGAQLIATHLMDEAARCDRVVILDGGRVVADGTPDALTAALGPDALWLDADDAESLAAALRTDALHARVVGDRVLVRSDRARDLVASLYERPDVRGVSIQPPTLADVFATRVGRAPEPT</sequence>
<proteinExistence type="inferred from homology"/>